<dbReference type="EC" id="3.6.4.12" evidence="1"/>
<keyword evidence="2" id="KW-1185">Reference proteome</keyword>
<reference evidence="1" key="1">
    <citation type="submission" date="2022-07" db="EMBL/GenBank/DDBJ databases">
        <title>Phylogenomic reconstructions and comparative analyses of Kickxellomycotina fungi.</title>
        <authorList>
            <person name="Reynolds N.K."/>
            <person name="Stajich J.E."/>
            <person name="Barry K."/>
            <person name="Grigoriev I.V."/>
            <person name="Crous P."/>
            <person name="Smith M.E."/>
        </authorList>
    </citation>
    <scope>NUCLEOTIDE SEQUENCE</scope>
    <source>
        <strain evidence="1">CBS 109366</strain>
    </source>
</reference>
<sequence length="923" mass="98900">MDTALLSTAAAPAGGEGTQFTVPVTSLAEDLFLERQRRIREYFERDNRVNPDVDELERIVGNDKPRLVTSIDLIREFDAELAASLIAEPTYYIPAFEAAATELGASLATRAGLAVDPTGFSVAVGFRGALGAHHLTPRGLRANLLGKLVCIEGIVTRCSLVRPKVVRSVHYSEATKTFYAKNYHDQTTSTKGGDGSAAFSSAYPTTDDKGNPLTTEYGFSRYMDHQTVNIQEMPERAPPGQLPRGVDIILDDDLVDVVKPGDRVSLVGVYRALGGKATTAASAIFRTVVLVNSVHVFGAGSLAAASSSTASAKDLNSRANAAGLPGAMTLTDGDIRNIHEIAKRDDAFELLSQSLAPSICGHAEIKRAILLQQLSGMEKNLDNGTHIRGDINVLMVGDPSTAKSQVLRYVLRIAPLAIATTGRGSSGVGLTAAVVSDKDTGERRLEAGAMVLADRGVVCIDEFDKMTDIDRVAIHEVMEQQTVTVAKAGIHTTLNARCSVLAAANPVYGRYDPRRPPHQNIALPDSLLSRFDLLFIVTDSMDEARDRMISSHVLRMHRYVPPGMEVGQPTPDLLDQGLGTAQLLASLRSNETGAAAGMDEDEDPAGRPCQVFEPYNEYLHAGVAAAHASRHRTRSRSRRAVLTGGRDDQQSKREVLSTEFLRRFLYFAKNMIRPVLGEEAADDLASAYAELRAQASGQSLDGRGATGAVQTTTPITARTLETLIRLATAHAKLRLSATVDAQDAEVAKGLLRFALFKERPTAARKPARSARRKQKRVRTGNGDSDSDSGSDSDMDSGNGGDESAGSGRDKEPAVPAAPAPESGAGAGQAMEIDSDGDDQAADSELPASRLALFKSQLSGALGSRRLDPSDSPWSFPDPFMSIINDGLAARGLAVFKLDEAEQALLALQNENRLMFRDNMIMIM</sequence>
<keyword evidence="1" id="KW-0547">Nucleotide-binding</keyword>
<gene>
    <name evidence="1" type="primary">MCM3</name>
    <name evidence="1" type="ORF">IWQ57_001467</name>
</gene>
<organism evidence="1 2">
    <name type="scientific">Coemansia nantahalensis</name>
    <dbReference type="NCBI Taxonomy" id="2789366"/>
    <lineage>
        <taxon>Eukaryota</taxon>
        <taxon>Fungi</taxon>
        <taxon>Fungi incertae sedis</taxon>
        <taxon>Zoopagomycota</taxon>
        <taxon>Kickxellomycotina</taxon>
        <taxon>Kickxellomycetes</taxon>
        <taxon>Kickxellales</taxon>
        <taxon>Kickxellaceae</taxon>
        <taxon>Coemansia</taxon>
    </lineage>
</organism>
<keyword evidence="1" id="KW-0067">ATP-binding</keyword>
<accession>A0ACC1K4H3</accession>
<name>A0ACC1K4H3_9FUNG</name>
<protein>
    <submittedName>
        <fullName evidence="1">MCM DNA helicase complex subunit</fullName>
        <ecNumber evidence="1">3.6.4.12</ecNumber>
    </submittedName>
</protein>
<evidence type="ECO:0000313" key="2">
    <source>
        <dbReference type="Proteomes" id="UP001140234"/>
    </source>
</evidence>
<proteinExistence type="predicted"/>
<dbReference type="EMBL" id="JANBUJ010000274">
    <property type="protein sequence ID" value="KAJ2773086.1"/>
    <property type="molecule type" value="Genomic_DNA"/>
</dbReference>
<dbReference type="Proteomes" id="UP001140234">
    <property type="component" value="Unassembled WGS sequence"/>
</dbReference>
<keyword evidence="1" id="KW-0378">Hydrolase</keyword>
<comment type="caution">
    <text evidence="1">The sequence shown here is derived from an EMBL/GenBank/DDBJ whole genome shotgun (WGS) entry which is preliminary data.</text>
</comment>
<evidence type="ECO:0000313" key="1">
    <source>
        <dbReference type="EMBL" id="KAJ2773086.1"/>
    </source>
</evidence>
<keyword evidence="1" id="KW-0347">Helicase</keyword>